<protein>
    <submittedName>
        <fullName evidence="2">Uncharacterized protein</fullName>
    </submittedName>
</protein>
<name>A0A645D2T0_9ZZZZ</name>
<feature type="transmembrane region" description="Helical" evidence="1">
    <location>
        <begin position="168"/>
        <end position="199"/>
    </location>
</feature>
<sequence>MIVGFISFLFQDKPRYSKAAFVSLAILGTTSGMGIALVAAVWAWHLLTCKRYAGFSRKIMMIFGAVFVGVFMFFILSQLSFFNLAIQRVFGSVDGYNAIWGRTLYWDMYITSLTGSDLIFGLGYTALPDIYFTGLMRFIYCYGIVGTALFYLSTFSIFLFTRGFSRCLIFVFSGILLIANLTGFITMIFYFCLAFAGFITNSVPNKFTTAQSDIE</sequence>
<feature type="transmembrane region" description="Helical" evidence="1">
    <location>
        <begin position="59"/>
        <end position="86"/>
    </location>
</feature>
<evidence type="ECO:0000256" key="1">
    <source>
        <dbReference type="SAM" id="Phobius"/>
    </source>
</evidence>
<evidence type="ECO:0000313" key="2">
    <source>
        <dbReference type="EMBL" id="MPM83509.1"/>
    </source>
</evidence>
<feature type="transmembrane region" description="Helical" evidence="1">
    <location>
        <begin position="139"/>
        <end position="162"/>
    </location>
</feature>
<keyword evidence="1" id="KW-0472">Membrane</keyword>
<feature type="transmembrane region" description="Helical" evidence="1">
    <location>
        <begin position="106"/>
        <end position="127"/>
    </location>
</feature>
<accession>A0A645D2T0</accession>
<dbReference type="EMBL" id="VSSQ01032288">
    <property type="protein sequence ID" value="MPM83509.1"/>
    <property type="molecule type" value="Genomic_DNA"/>
</dbReference>
<comment type="caution">
    <text evidence="2">The sequence shown here is derived from an EMBL/GenBank/DDBJ whole genome shotgun (WGS) entry which is preliminary data.</text>
</comment>
<feature type="transmembrane region" description="Helical" evidence="1">
    <location>
        <begin position="20"/>
        <end position="47"/>
    </location>
</feature>
<organism evidence="2">
    <name type="scientific">bioreactor metagenome</name>
    <dbReference type="NCBI Taxonomy" id="1076179"/>
    <lineage>
        <taxon>unclassified sequences</taxon>
        <taxon>metagenomes</taxon>
        <taxon>ecological metagenomes</taxon>
    </lineage>
</organism>
<dbReference type="AlphaFoldDB" id="A0A645D2T0"/>
<keyword evidence="1" id="KW-0812">Transmembrane</keyword>
<proteinExistence type="predicted"/>
<reference evidence="2" key="1">
    <citation type="submission" date="2019-08" db="EMBL/GenBank/DDBJ databases">
        <authorList>
            <person name="Kucharzyk K."/>
            <person name="Murdoch R.W."/>
            <person name="Higgins S."/>
            <person name="Loffler F."/>
        </authorList>
    </citation>
    <scope>NUCLEOTIDE SEQUENCE</scope>
</reference>
<keyword evidence="1" id="KW-1133">Transmembrane helix</keyword>
<gene>
    <name evidence="2" type="ORF">SDC9_130573</name>
</gene>